<protein>
    <recommendedName>
        <fullName evidence="4">PAS domain-containing protein</fullName>
    </recommendedName>
</protein>
<feature type="compositionally biased region" description="Basic and acidic residues" evidence="1">
    <location>
        <begin position="28"/>
        <end position="37"/>
    </location>
</feature>
<reference evidence="2 3" key="1">
    <citation type="submission" date="2019-09" db="EMBL/GenBank/DDBJ databases">
        <title>Draft genome of the ectomycorrhizal ascomycete Sphaerosporella brunnea.</title>
        <authorList>
            <consortium name="DOE Joint Genome Institute"/>
            <person name="Benucci G.M."/>
            <person name="Marozzi G."/>
            <person name="Antonielli L."/>
            <person name="Sanchez S."/>
            <person name="Marco P."/>
            <person name="Wang X."/>
            <person name="Falini L.B."/>
            <person name="Barry K."/>
            <person name="Haridas S."/>
            <person name="Lipzen A."/>
            <person name="Labutti K."/>
            <person name="Grigoriev I.V."/>
            <person name="Murat C."/>
            <person name="Martin F."/>
            <person name="Albertini E."/>
            <person name="Donnini D."/>
            <person name="Bonito G."/>
        </authorList>
    </citation>
    <scope>NUCLEOTIDE SEQUENCE [LARGE SCALE GENOMIC DNA]</scope>
    <source>
        <strain evidence="2 3">Sb_GMNB300</strain>
    </source>
</reference>
<comment type="caution">
    <text evidence="2">The sequence shown here is derived from an EMBL/GenBank/DDBJ whole genome shotgun (WGS) entry which is preliminary data.</text>
</comment>
<dbReference type="OrthoDB" id="5575144at2759"/>
<name>A0A5J5EZ00_9PEZI</name>
<evidence type="ECO:0000313" key="3">
    <source>
        <dbReference type="Proteomes" id="UP000326924"/>
    </source>
</evidence>
<feature type="compositionally biased region" description="Polar residues" evidence="1">
    <location>
        <begin position="337"/>
        <end position="352"/>
    </location>
</feature>
<evidence type="ECO:0000313" key="2">
    <source>
        <dbReference type="EMBL" id="KAA8908381.1"/>
    </source>
</evidence>
<feature type="compositionally biased region" description="Polar residues" evidence="1">
    <location>
        <begin position="264"/>
        <end position="292"/>
    </location>
</feature>
<feature type="region of interest" description="Disordered" evidence="1">
    <location>
        <begin position="264"/>
        <end position="381"/>
    </location>
</feature>
<proteinExistence type="predicted"/>
<dbReference type="AlphaFoldDB" id="A0A5J5EZ00"/>
<dbReference type="InParanoid" id="A0A5J5EZ00"/>
<feature type="non-terminal residue" evidence="2">
    <location>
        <position position="1"/>
    </location>
</feature>
<feature type="compositionally biased region" description="Low complexity" evidence="1">
    <location>
        <begin position="50"/>
        <end position="62"/>
    </location>
</feature>
<dbReference type="Proteomes" id="UP000326924">
    <property type="component" value="Unassembled WGS sequence"/>
</dbReference>
<organism evidence="2 3">
    <name type="scientific">Sphaerosporella brunnea</name>
    <dbReference type="NCBI Taxonomy" id="1250544"/>
    <lineage>
        <taxon>Eukaryota</taxon>
        <taxon>Fungi</taxon>
        <taxon>Dikarya</taxon>
        <taxon>Ascomycota</taxon>
        <taxon>Pezizomycotina</taxon>
        <taxon>Pezizomycetes</taxon>
        <taxon>Pezizales</taxon>
        <taxon>Pyronemataceae</taxon>
        <taxon>Sphaerosporella</taxon>
    </lineage>
</organism>
<accession>A0A5J5EZ00</accession>
<feature type="region of interest" description="Disordered" evidence="1">
    <location>
        <begin position="19"/>
        <end position="73"/>
    </location>
</feature>
<evidence type="ECO:0008006" key="4">
    <source>
        <dbReference type="Google" id="ProtNLM"/>
    </source>
</evidence>
<gene>
    <name evidence="2" type="ORF">FN846DRAFT_945688</name>
</gene>
<evidence type="ECO:0000256" key="1">
    <source>
        <dbReference type="SAM" id="MobiDB-lite"/>
    </source>
</evidence>
<sequence>RRPCPRCVGLGKQETCVDVQHKKRGRPRLRDDTRAHSFEISQMQRPGVYSSPSSPSAMAPSARGGPHRVLKSQHDAPRFYRRQSLQEDLLSRASNYSDQRGSQRPLKISLPPITNATAYLTTELLVAKSTESMRELLGYRMVDLDGQKSLFDIVLDTDRGKVEQLVSKIHAEIRERGPREPKQWPPRISTMCAAIQTITENQIFMGMNTYDEMLHLRRPDGNYIRIRIRAQLASASFFFVIMAFSLANEMPPPLQLSHSTSYGSLHSLRNPTPNTAPLHSPSFLTSSSHLQIQSGGSGPSGRQSPYSHPGMSLTSPMESRPRTLQYDPAYPPPPPLSQHTNPSPSPVTTTFYRPTGSPAAITPTGSTFPPPPQQERLQQERLQQSDLQLPPLKMNSLPDYGYDNNNNRIVEGRPITRHVEIPARRERIGVREMLE</sequence>
<keyword evidence="3" id="KW-1185">Reference proteome</keyword>
<dbReference type="EMBL" id="VXIS01000069">
    <property type="protein sequence ID" value="KAA8908381.1"/>
    <property type="molecule type" value="Genomic_DNA"/>
</dbReference>